<dbReference type="Proteomes" id="UP000608890">
    <property type="component" value="Unassembled WGS sequence"/>
</dbReference>
<dbReference type="EMBL" id="BMNB01000003">
    <property type="protein sequence ID" value="GGM27609.1"/>
    <property type="molecule type" value="Genomic_DNA"/>
</dbReference>
<dbReference type="RefSeq" id="WP_189041096.1">
    <property type="nucleotide sequence ID" value="NZ_BMNB01000003.1"/>
</dbReference>
<organism evidence="1 2">
    <name type="scientific">Micromonospora sonchi</name>
    <dbReference type="NCBI Taxonomy" id="1763543"/>
    <lineage>
        <taxon>Bacteria</taxon>
        <taxon>Bacillati</taxon>
        <taxon>Actinomycetota</taxon>
        <taxon>Actinomycetes</taxon>
        <taxon>Micromonosporales</taxon>
        <taxon>Micromonosporaceae</taxon>
        <taxon>Micromonospora</taxon>
    </lineage>
</organism>
<gene>
    <name evidence="1" type="ORF">GCM10011608_10550</name>
</gene>
<dbReference type="AlphaFoldDB" id="A0A917WTL6"/>
<reference evidence="1" key="2">
    <citation type="submission" date="2020-09" db="EMBL/GenBank/DDBJ databases">
        <authorList>
            <person name="Sun Q."/>
            <person name="Zhou Y."/>
        </authorList>
    </citation>
    <scope>NUCLEOTIDE SEQUENCE</scope>
    <source>
        <strain evidence="1">CGMCC 4.7312</strain>
    </source>
</reference>
<accession>A0A917WTL6</accession>
<reference evidence="1" key="1">
    <citation type="journal article" date="2014" name="Int. J. Syst. Evol. Microbiol.">
        <title>Complete genome sequence of Corynebacterium casei LMG S-19264T (=DSM 44701T), isolated from a smear-ripened cheese.</title>
        <authorList>
            <consortium name="US DOE Joint Genome Institute (JGI-PGF)"/>
            <person name="Walter F."/>
            <person name="Albersmeier A."/>
            <person name="Kalinowski J."/>
            <person name="Ruckert C."/>
        </authorList>
    </citation>
    <scope>NUCLEOTIDE SEQUENCE</scope>
    <source>
        <strain evidence="1">CGMCC 4.7312</strain>
    </source>
</reference>
<comment type="caution">
    <text evidence="1">The sequence shown here is derived from an EMBL/GenBank/DDBJ whole genome shotgun (WGS) entry which is preliminary data.</text>
</comment>
<sequence>MPLLRMPGCCWLMLVPGPLGDLDDVHWPVSGRASVYEIDALRWEMFAADPERIPPEAWINDEPCLVLACQRCGQQLGGGEHFADGEHAWLAGERDGWLGDLCAACQPAHQIP</sequence>
<evidence type="ECO:0000313" key="2">
    <source>
        <dbReference type="Proteomes" id="UP000608890"/>
    </source>
</evidence>
<proteinExistence type="predicted"/>
<evidence type="ECO:0000313" key="1">
    <source>
        <dbReference type="EMBL" id="GGM27609.1"/>
    </source>
</evidence>
<name>A0A917WTL6_9ACTN</name>
<keyword evidence="2" id="KW-1185">Reference proteome</keyword>
<protein>
    <submittedName>
        <fullName evidence="1">Uncharacterized protein</fullName>
    </submittedName>
</protein>